<dbReference type="HOGENOM" id="CLU_1245832_0_0_1"/>
<protein>
    <submittedName>
        <fullName evidence="2">Podospora anserina S mat+ genomic DNA chromosome 5, supercontig 7</fullName>
    </submittedName>
</protein>
<gene>
    <name evidence="2" type="ORF">PODANS_5_11843</name>
</gene>
<dbReference type="VEuPathDB" id="FungiDB:PODANS_5_11843"/>
<reference evidence="2" key="2">
    <citation type="submission" date="2008-07" db="EMBL/GenBank/DDBJ databases">
        <authorList>
            <person name="Genoscope - CEA"/>
        </authorList>
    </citation>
    <scope>NUCLEOTIDE SEQUENCE</scope>
    <source>
        <strain evidence="2">S mat+</strain>
    </source>
</reference>
<feature type="compositionally biased region" description="Basic and acidic residues" evidence="1">
    <location>
        <begin position="9"/>
        <end position="23"/>
    </location>
</feature>
<dbReference type="EMBL" id="CU633461">
    <property type="protein sequence ID" value="CAP62220.1"/>
    <property type="molecule type" value="Genomic_DNA"/>
</dbReference>
<sequence length="222" mass="24677">MTGGGRIPALDRLRKQQSRDRGEGLGSVWAEITIFATNLDNGKQTEIAEETQGLEREKKAHHKATKAAESTPGSSKSLGVNINPKPGEARPVRAMNVPVLDPNLTDKKSRSVLLRTEAKLDQIQAQLEKHNKKWTANVMNVHRQLEVELIQDGINKKQVDLIANVGNRLLHEINAIKDIIEGMKKTRANDFKHIVVEEMEENGQDGDLPGSEEEELVIFVGE</sequence>
<reference evidence="3" key="4">
    <citation type="submission" date="2015-04" db="EMBL/GenBank/DDBJ databases">
        <title>Maintaining two mating types: Structure of the mating type locus and its role in heterokaryosis in Podospora anserina.</title>
        <authorList>
            <person name="Grognet P."/>
            <person name="Bidard F."/>
            <person name="Kuchly C."/>
            <person name="Chan Ho Tong L."/>
            <person name="Coppin E."/>
            <person name="Ait Benkhali J."/>
            <person name="Couloux A."/>
            <person name="Wincker P."/>
            <person name="Debuchy R."/>
            <person name="Silar P."/>
        </authorList>
    </citation>
    <scope>NUCLEOTIDE SEQUENCE</scope>
</reference>
<reference evidence="2 4" key="1">
    <citation type="journal article" date="2008" name="Genome Biol.">
        <title>The genome sequence of the model ascomycete fungus Podospora anserina.</title>
        <authorList>
            <person name="Espagne E."/>
            <person name="Lespinet O."/>
            <person name="Malagnac F."/>
            <person name="Da Silva C."/>
            <person name="Jaillon O."/>
            <person name="Porcel B.M."/>
            <person name="Couloux A."/>
            <person name="Aury J.-M."/>
            <person name="Segurens B."/>
            <person name="Poulain J."/>
            <person name="Anthouard V."/>
            <person name="Grossetete S."/>
            <person name="Khalili H."/>
            <person name="Coppin E."/>
            <person name="Dequard-Chablat M."/>
            <person name="Picard M."/>
            <person name="Contamine V."/>
            <person name="Arnaise S."/>
            <person name="Bourdais A."/>
            <person name="Berteaux-Lecellier V."/>
            <person name="Gautheret D."/>
            <person name="de Vries R.P."/>
            <person name="Battaglia E."/>
            <person name="Coutinho P.M."/>
            <person name="Danchin E.G.J."/>
            <person name="Henrissat B."/>
            <person name="El Khoury R."/>
            <person name="Sainsard-Chanet A."/>
            <person name="Boivin A."/>
            <person name="Pinan-Lucarre B."/>
            <person name="Sellem C.H."/>
            <person name="Debuchy R."/>
            <person name="Wincker P."/>
            <person name="Weissenbach J."/>
            <person name="Silar P."/>
        </authorList>
    </citation>
    <scope>NUCLEOTIDE SEQUENCE [LARGE SCALE GENOMIC DNA]</scope>
    <source>
        <strain evidence="4">S / ATCC MYA-4624 / DSM 980 / FGSC 10383</strain>
        <strain evidence="2">S mat+</strain>
    </source>
</reference>
<evidence type="ECO:0000313" key="2">
    <source>
        <dbReference type="EMBL" id="CAP62220.1"/>
    </source>
</evidence>
<evidence type="ECO:0000313" key="4">
    <source>
        <dbReference type="Proteomes" id="UP000001197"/>
    </source>
</evidence>
<dbReference type="EMBL" id="FO904940">
    <property type="protein sequence ID" value="CDP29633.1"/>
    <property type="molecule type" value="Genomic_DNA"/>
</dbReference>
<feature type="region of interest" description="Disordered" evidence="1">
    <location>
        <begin position="43"/>
        <end position="80"/>
    </location>
</feature>
<dbReference type="Proteomes" id="UP000001197">
    <property type="component" value="Chromosome 5"/>
</dbReference>
<dbReference type="AlphaFoldDB" id="B2AFK1"/>
<accession>B2AFK1</accession>
<organism evidence="2">
    <name type="scientific">Podospora anserina (strain S / ATCC MYA-4624 / DSM 980 / FGSC 10383)</name>
    <name type="common">Pleurage anserina</name>
    <dbReference type="NCBI Taxonomy" id="515849"/>
    <lineage>
        <taxon>Eukaryota</taxon>
        <taxon>Fungi</taxon>
        <taxon>Dikarya</taxon>
        <taxon>Ascomycota</taxon>
        <taxon>Pezizomycotina</taxon>
        <taxon>Sordariomycetes</taxon>
        <taxon>Sordariomycetidae</taxon>
        <taxon>Sordariales</taxon>
        <taxon>Podosporaceae</taxon>
        <taxon>Podospora</taxon>
        <taxon>Podospora anserina</taxon>
    </lineage>
</organism>
<dbReference type="OrthoDB" id="10576497at2759"/>
<dbReference type="RefSeq" id="XP_001904440.1">
    <property type="nucleotide sequence ID" value="XM_001904405.1"/>
</dbReference>
<feature type="region of interest" description="Disordered" evidence="1">
    <location>
        <begin position="1"/>
        <end position="24"/>
    </location>
</feature>
<keyword evidence="4" id="KW-1185">Reference proteome</keyword>
<reference evidence="4" key="3">
    <citation type="journal article" date="2014" name="Genetics">
        <title>Maintaining two mating types: Structure of the mating type locus and its role in heterokaryosis in Podospora anserina.</title>
        <authorList>
            <person name="Grognet P."/>
            <person name="Bidard F."/>
            <person name="Kuchly C."/>
            <person name="Tong L.C.H."/>
            <person name="Coppin E."/>
            <person name="Benkhali J.A."/>
            <person name="Couloux A."/>
            <person name="Wincker P."/>
            <person name="Debuchy R."/>
            <person name="Silar P."/>
        </authorList>
    </citation>
    <scope>GENOME REANNOTATION</scope>
    <source>
        <strain evidence="4">S / ATCC MYA-4624 / DSM 980 / FGSC 10383</strain>
    </source>
</reference>
<proteinExistence type="predicted"/>
<dbReference type="KEGG" id="pan:PODANSg1460"/>
<feature type="compositionally biased region" description="Polar residues" evidence="1">
    <location>
        <begin position="71"/>
        <end position="80"/>
    </location>
</feature>
<dbReference type="GeneID" id="6188589"/>
<evidence type="ECO:0000313" key="3">
    <source>
        <dbReference type="EMBL" id="CDP29633.1"/>
    </source>
</evidence>
<name>B2AFK1_PODAN</name>
<evidence type="ECO:0000256" key="1">
    <source>
        <dbReference type="SAM" id="MobiDB-lite"/>
    </source>
</evidence>